<proteinExistence type="predicted"/>
<evidence type="ECO:0000313" key="1">
    <source>
        <dbReference type="Proteomes" id="UP000504607"/>
    </source>
</evidence>
<dbReference type="PANTHER" id="PTHR28309">
    <property type="entry name" value="REQUIRED FOR EXCISION 1-B DOMAIN-CONTAINING PROTEIN"/>
    <property type="match status" value="1"/>
</dbReference>
<sequence length="213" mass="24103">MEVCEGDDARGEEAMDVDGGSRSAKLVDLLRRFLGIQQRRAEAYAKLQRGFSEYMTNGGELAYQNLCGEITAEFNDCSKQVLEMESLLLMPDLYRDDLAGLLRAVQEQEKQKLHLDHNTTYFLTTARIQILKKAGRPSERLVSHEHCRFDQPQQHECVHVRKITEAAGTEDAEADAEYDGALKEAIRGVQDAVTSINDHLEEIRYEIEALESV</sequence>
<dbReference type="AlphaFoldDB" id="A0A8N4IAW6"/>
<accession>A0A8N4IAW6</accession>
<dbReference type="InterPro" id="IPR039491">
    <property type="entry name" value="REX1-B"/>
</dbReference>
<dbReference type="OrthoDB" id="434723at2759"/>
<reference evidence="2" key="1">
    <citation type="submission" date="2025-08" db="UniProtKB">
        <authorList>
            <consortium name="RefSeq"/>
        </authorList>
    </citation>
    <scope>IDENTIFICATION</scope>
</reference>
<dbReference type="GeneID" id="105034138"/>
<protein>
    <submittedName>
        <fullName evidence="2">Uncharacterized protein LOC105034138 isoform X1</fullName>
    </submittedName>
</protein>
<dbReference type="RefSeq" id="XP_029117345.1">
    <property type="nucleotide sequence ID" value="XM_029261512.1"/>
</dbReference>
<name>A0A8N4IAW6_ELAGV</name>
<dbReference type="Pfam" id="PF14966">
    <property type="entry name" value="DNA_repr_REX1B"/>
    <property type="match status" value="1"/>
</dbReference>
<gene>
    <name evidence="2" type="primary">LOC105034138</name>
</gene>
<keyword evidence="1" id="KW-1185">Reference proteome</keyword>
<organism evidence="1 2">
    <name type="scientific">Elaeis guineensis var. tenera</name>
    <name type="common">Oil palm</name>
    <dbReference type="NCBI Taxonomy" id="51953"/>
    <lineage>
        <taxon>Eukaryota</taxon>
        <taxon>Viridiplantae</taxon>
        <taxon>Streptophyta</taxon>
        <taxon>Embryophyta</taxon>
        <taxon>Tracheophyta</taxon>
        <taxon>Spermatophyta</taxon>
        <taxon>Magnoliopsida</taxon>
        <taxon>Liliopsida</taxon>
        <taxon>Arecaceae</taxon>
        <taxon>Arecoideae</taxon>
        <taxon>Cocoseae</taxon>
        <taxon>Elaeidinae</taxon>
        <taxon>Elaeis</taxon>
    </lineage>
</organism>
<dbReference type="Proteomes" id="UP000504607">
    <property type="component" value="Unplaced"/>
</dbReference>
<dbReference type="PANTHER" id="PTHR28309:SF1">
    <property type="entry name" value="REQUIRED FOR EXCISION 1-B DOMAIN-CONTAINING PROTEIN"/>
    <property type="match status" value="1"/>
</dbReference>
<evidence type="ECO:0000313" key="2">
    <source>
        <dbReference type="RefSeq" id="XP_029117345.1"/>
    </source>
</evidence>